<comment type="subunit">
    <text evidence="9">The complex comprises the extracytoplasmic solute receptor protein and the two transmembrane proteins.</text>
</comment>
<keyword evidence="3" id="KW-1003">Cell membrane</keyword>
<dbReference type="InterPro" id="IPR055348">
    <property type="entry name" value="DctQ"/>
</dbReference>
<dbReference type="InterPro" id="IPR007387">
    <property type="entry name" value="TRAP_DctQ"/>
</dbReference>
<dbReference type="AlphaFoldDB" id="A0A1I0EDI5"/>
<evidence type="ECO:0000256" key="3">
    <source>
        <dbReference type="ARBA" id="ARBA00022475"/>
    </source>
</evidence>
<accession>A0A1I0EDI5</accession>
<dbReference type="OrthoDB" id="5465095at2"/>
<dbReference type="PANTHER" id="PTHR35011">
    <property type="entry name" value="2,3-DIKETO-L-GULONATE TRAP TRANSPORTER SMALL PERMEASE PROTEIN YIAM"/>
    <property type="match status" value="1"/>
</dbReference>
<gene>
    <name evidence="11" type="ORF">SAMN04489858_10598</name>
</gene>
<protein>
    <recommendedName>
        <fullName evidence="9">TRAP transporter small permease protein</fullName>
    </recommendedName>
</protein>
<comment type="subcellular location">
    <subcellularLocation>
        <location evidence="1 9">Cell inner membrane</location>
        <topology evidence="1 9">Multi-pass membrane protein</topology>
    </subcellularLocation>
</comment>
<sequence length="216" mass="23443">MTLDDKHTPKPDPDVIAAAEAVSVDDDIDDSAYVSGLPGILGVVDVAIARIEAVLLAVGVLLMAVNTMANVVGRFVLGRSIFFTEELNQALIILITCAGISYAARHGRHIRMSAFFDAAPFGLRKAMMVLIAVVTAAAMFLLAWYSLDYVLTQASRGRVLPALQIPQWWIIVWAPLGFALTGLQYALTAIKNFLDKDIWLSTSTLEGYDDSAEEEV</sequence>
<reference evidence="11 12" key="1">
    <citation type="submission" date="2016-10" db="EMBL/GenBank/DDBJ databases">
        <authorList>
            <person name="de Groot N.N."/>
        </authorList>
    </citation>
    <scope>NUCLEOTIDE SEQUENCE [LARGE SCALE GENOMIC DNA]</scope>
    <source>
        <strain evidence="11 12">DSM 17862</strain>
    </source>
</reference>
<dbReference type="STRING" id="364199.SAMN04489858_10598"/>
<dbReference type="RefSeq" id="WP_090734187.1">
    <property type="nucleotide sequence ID" value="NZ_FOHO01000005.1"/>
</dbReference>
<feature type="transmembrane region" description="Helical" evidence="9">
    <location>
        <begin position="87"/>
        <end position="105"/>
    </location>
</feature>
<evidence type="ECO:0000313" key="11">
    <source>
        <dbReference type="EMBL" id="SET43109.1"/>
    </source>
</evidence>
<dbReference type="Proteomes" id="UP000199180">
    <property type="component" value="Unassembled WGS sequence"/>
</dbReference>
<evidence type="ECO:0000256" key="4">
    <source>
        <dbReference type="ARBA" id="ARBA00022519"/>
    </source>
</evidence>
<evidence type="ECO:0000256" key="7">
    <source>
        <dbReference type="ARBA" id="ARBA00023136"/>
    </source>
</evidence>
<proteinExistence type="inferred from homology"/>
<evidence type="ECO:0000256" key="8">
    <source>
        <dbReference type="ARBA" id="ARBA00038436"/>
    </source>
</evidence>
<dbReference type="GO" id="GO:0022857">
    <property type="term" value="F:transmembrane transporter activity"/>
    <property type="evidence" value="ECO:0007669"/>
    <property type="project" value="UniProtKB-UniRule"/>
</dbReference>
<dbReference type="EMBL" id="FOHO01000005">
    <property type="protein sequence ID" value="SET43109.1"/>
    <property type="molecule type" value="Genomic_DNA"/>
</dbReference>
<keyword evidence="2 9" id="KW-0813">Transport</keyword>
<feature type="domain" description="Tripartite ATP-independent periplasmic transporters DctQ component" evidence="10">
    <location>
        <begin position="63"/>
        <end position="192"/>
    </location>
</feature>
<organism evidence="11 12">
    <name type="scientific">Paracoccus homiensis</name>
    <dbReference type="NCBI Taxonomy" id="364199"/>
    <lineage>
        <taxon>Bacteria</taxon>
        <taxon>Pseudomonadati</taxon>
        <taxon>Pseudomonadota</taxon>
        <taxon>Alphaproteobacteria</taxon>
        <taxon>Rhodobacterales</taxon>
        <taxon>Paracoccaceae</taxon>
        <taxon>Paracoccus</taxon>
    </lineage>
</organism>
<dbReference type="GO" id="GO:0005886">
    <property type="term" value="C:plasma membrane"/>
    <property type="evidence" value="ECO:0007669"/>
    <property type="project" value="UniProtKB-SubCell"/>
</dbReference>
<evidence type="ECO:0000256" key="5">
    <source>
        <dbReference type="ARBA" id="ARBA00022692"/>
    </source>
</evidence>
<evidence type="ECO:0000259" key="10">
    <source>
        <dbReference type="Pfam" id="PF04290"/>
    </source>
</evidence>
<keyword evidence="6 9" id="KW-1133">Transmembrane helix</keyword>
<evidence type="ECO:0000256" key="9">
    <source>
        <dbReference type="RuleBase" id="RU369079"/>
    </source>
</evidence>
<evidence type="ECO:0000313" key="12">
    <source>
        <dbReference type="Proteomes" id="UP000199180"/>
    </source>
</evidence>
<keyword evidence="12" id="KW-1185">Reference proteome</keyword>
<keyword evidence="4 9" id="KW-0997">Cell inner membrane</keyword>
<keyword evidence="7 9" id="KW-0472">Membrane</keyword>
<comment type="function">
    <text evidence="9">Part of the tripartite ATP-independent periplasmic (TRAP) transport system.</text>
</comment>
<comment type="similarity">
    <text evidence="8 9">Belongs to the TRAP transporter small permease family.</text>
</comment>
<feature type="transmembrane region" description="Helical" evidence="9">
    <location>
        <begin position="126"/>
        <end position="147"/>
    </location>
</feature>
<evidence type="ECO:0000256" key="2">
    <source>
        <dbReference type="ARBA" id="ARBA00022448"/>
    </source>
</evidence>
<feature type="transmembrane region" description="Helical" evidence="9">
    <location>
        <begin position="53"/>
        <end position="75"/>
    </location>
</feature>
<name>A0A1I0EDI5_9RHOB</name>
<evidence type="ECO:0000256" key="6">
    <source>
        <dbReference type="ARBA" id="ARBA00022989"/>
    </source>
</evidence>
<dbReference type="Pfam" id="PF04290">
    <property type="entry name" value="DctQ"/>
    <property type="match status" value="1"/>
</dbReference>
<keyword evidence="5 9" id="KW-0812">Transmembrane</keyword>
<evidence type="ECO:0000256" key="1">
    <source>
        <dbReference type="ARBA" id="ARBA00004429"/>
    </source>
</evidence>
<feature type="transmembrane region" description="Helical" evidence="9">
    <location>
        <begin position="167"/>
        <end position="187"/>
    </location>
</feature>